<evidence type="ECO:0000256" key="4">
    <source>
        <dbReference type="PIRSR" id="PIRSR602401-1"/>
    </source>
</evidence>
<sequence>MTPNRLVFNTVTALHDIYLNPKVTKGQAYRNSQLRAKYPSLVNAIDSNQHRRKRRIISPVLAERSMRRFEPVMSSLIDVFLQQILPCSQARSTVNMAQRCSRLGVDIIGQLSFGYFFKTQTEETNRHVPEVIDATAKRISVYMQLPSITPYYFENLFLLLKMKTLIKFDKTIRTLIKTRMGEDKNAHHDLYSVVTEHIGKEHDAFLPGEMWPEAIFFIMAGGVTTATTMSAAFFYLSRNPSAYDTLAEEIRSSFSSAQDICMGPRLAGCKYLRAVIDESLRMSPPTVGTLWRQQEHGDEPIIVDGHVIPPGVQVGVSMYALLHKEEYFSDPWTFSPERWLDPPEGTEETEGDKARRATMRKVFAPFIMGDRGCLGKSMAYMEASLTLARTMWFFDFERAPGREGELGGGGKQGRMGEYQLRDLFVSSNDGPNLVFKTRGDHWKALVD</sequence>
<reference evidence="6 7" key="1">
    <citation type="submission" date="2015-07" db="EMBL/GenBank/DDBJ databases">
        <title>The genome of the fungus Escovopsis weberi, a specialized disease agent of ant agriculture.</title>
        <authorList>
            <person name="de Man T.J."/>
            <person name="Stajich J.E."/>
            <person name="Kubicek C.P."/>
            <person name="Chenthamara K."/>
            <person name="Atanasova L."/>
            <person name="Druzhinina I.S."/>
            <person name="Birnbaum S."/>
            <person name="Barribeau S.M."/>
            <person name="Teiling C."/>
            <person name="Suen G."/>
            <person name="Currie C."/>
            <person name="Gerardo N.M."/>
        </authorList>
    </citation>
    <scope>NUCLEOTIDE SEQUENCE [LARGE SCALE GENOMIC DNA]</scope>
</reference>
<evidence type="ECO:0000256" key="2">
    <source>
        <dbReference type="ARBA" id="ARBA00022723"/>
    </source>
</evidence>
<evidence type="ECO:0000313" key="6">
    <source>
        <dbReference type="EMBL" id="KOS22231.1"/>
    </source>
</evidence>
<dbReference type="InterPro" id="IPR036396">
    <property type="entry name" value="Cyt_P450_sf"/>
</dbReference>
<dbReference type="InterPro" id="IPR001128">
    <property type="entry name" value="Cyt_P450"/>
</dbReference>
<comment type="cofactor">
    <cofactor evidence="4">
        <name>heme</name>
        <dbReference type="ChEBI" id="CHEBI:30413"/>
    </cofactor>
</comment>
<dbReference type="PANTHER" id="PTHR24305">
    <property type="entry name" value="CYTOCHROME P450"/>
    <property type="match status" value="1"/>
</dbReference>
<comment type="caution">
    <text evidence="6">The sequence shown here is derived from an EMBL/GenBank/DDBJ whole genome shotgun (WGS) entry which is preliminary data.</text>
</comment>
<dbReference type="InterPro" id="IPR002401">
    <property type="entry name" value="Cyt_P450_E_grp-I"/>
</dbReference>
<keyword evidence="3 4" id="KW-0408">Iron</keyword>
<keyword evidence="5" id="KW-0812">Transmembrane</keyword>
<gene>
    <name evidence="6" type="ORF">ESCO_001455</name>
</gene>
<dbReference type="Proteomes" id="UP000053831">
    <property type="component" value="Unassembled WGS sequence"/>
</dbReference>
<dbReference type="PRINTS" id="PR00463">
    <property type="entry name" value="EP450I"/>
</dbReference>
<dbReference type="GO" id="GO:0020037">
    <property type="term" value="F:heme binding"/>
    <property type="evidence" value="ECO:0007669"/>
    <property type="project" value="InterPro"/>
</dbReference>
<dbReference type="STRING" id="150374.A0A0M8N8L1"/>
<keyword evidence="7" id="KW-1185">Reference proteome</keyword>
<dbReference type="GO" id="GO:0004497">
    <property type="term" value="F:monooxygenase activity"/>
    <property type="evidence" value="ECO:0007669"/>
    <property type="project" value="InterPro"/>
</dbReference>
<dbReference type="AlphaFoldDB" id="A0A0M8N8L1"/>
<dbReference type="Gene3D" id="1.10.630.10">
    <property type="entry name" value="Cytochrome P450"/>
    <property type="match status" value="1"/>
</dbReference>
<feature type="binding site" description="axial binding residue" evidence="4">
    <location>
        <position position="373"/>
    </location>
    <ligand>
        <name>heme</name>
        <dbReference type="ChEBI" id="CHEBI:30413"/>
    </ligand>
    <ligandPart>
        <name>Fe</name>
        <dbReference type="ChEBI" id="CHEBI:18248"/>
    </ligandPart>
</feature>
<evidence type="ECO:0000256" key="5">
    <source>
        <dbReference type="SAM" id="Phobius"/>
    </source>
</evidence>
<name>A0A0M8N8L1_ESCWE</name>
<evidence type="ECO:0000256" key="3">
    <source>
        <dbReference type="ARBA" id="ARBA00023004"/>
    </source>
</evidence>
<dbReference type="PRINTS" id="PR00385">
    <property type="entry name" value="P450"/>
</dbReference>
<keyword evidence="1 4" id="KW-0349">Heme</keyword>
<dbReference type="InterPro" id="IPR050121">
    <property type="entry name" value="Cytochrome_P450_monoxygenase"/>
</dbReference>
<accession>A0A0M8N8L1</accession>
<evidence type="ECO:0000313" key="7">
    <source>
        <dbReference type="Proteomes" id="UP000053831"/>
    </source>
</evidence>
<dbReference type="PANTHER" id="PTHR24305:SF226">
    <property type="entry name" value="CYTOCHROME P450 MONOOXYGENASE"/>
    <property type="match status" value="1"/>
</dbReference>
<keyword evidence="2 4" id="KW-0479">Metal-binding</keyword>
<protein>
    <submittedName>
        <fullName evidence="6">Isotrichodermin C-15 hydroxylase</fullName>
    </submittedName>
</protein>
<proteinExistence type="predicted"/>
<dbReference type="GO" id="GO:0005506">
    <property type="term" value="F:iron ion binding"/>
    <property type="evidence" value="ECO:0007669"/>
    <property type="project" value="InterPro"/>
</dbReference>
<dbReference type="EMBL" id="LGSR01000006">
    <property type="protein sequence ID" value="KOS22231.1"/>
    <property type="molecule type" value="Genomic_DNA"/>
</dbReference>
<dbReference type="OrthoDB" id="1470350at2759"/>
<dbReference type="GO" id="GO:0016705">
    <property type="term" value="F:oxidoreductase activity, acting on paired donors, with incorporation or reduction of molecular oxygen"/>
    <property type="evidence" value="ECO:0007669"/>
    <property type="project" value="InterPro"/>
</dbReference>
<dbReference type="SUPFAM" id="SSF48264">
    <property type="entry name" value="Cytochrome P450"/>
    <property type="match status" value="1"/>
</dbReference>
<keyword evidence="5" id="KW-1133">Transmembrane helix</keyword>
<keyword evidence="5" id="KW-0472">Membrane</keyword>
<evidence type="ECO:0000256" key="1">
    <source>
        <dbReference type="ARBA" id="ARBA00022617"/>
    </source>
</evidence>
<organism evidence="6 7">
    <name type="scientific">Escovopsis weberi</name>
    <dbReference type="NCBI Taxonomy" id="150374"/>
    <lineage>
        <taxon>Eukaryota</taxon>
        <taxon>Fungi</taxon>
        <taxon>Dikarya</taxon>
        <taxon>Ascomycota</taxon>
        <taxon>Pezizomycotina</taxon>
        <taxon>Sordariomycetes</taxon>
        <taxon>Hypocreomycetidae</taxon>
        <taxon>Hypocreales</taxon>
        <taxon>Hypocreaceae</taxon>
        <taxon>Escovopsis</taxon>
    </lineage>
</organism>
<dbReference type="Pfam" id="PF00067">
    <property type="entry name" value="p450"/>
    <property type="match status" value="1"/>
</dbReference>
<feature type="transmembrane region" description="Helical" evidence="5">
    <location>
        <begin position="214"/>
        <end position="236"/>
    </location>
</feature>